<gene>
    <name evidence="1" type="ORF">D9Q98_003875</name>
</gene>
<organism evidence="1 2">
    <name type="scientific">Chlorella vulgaris</name>
    <name type="common">Green alga</name>
    <dbReference type="NCBI Taxonomy" id="3077"/>
    <lineage>
        <taxon>Eukaryota</taxon>
        <taxon>Viridiplantae</taxon>
        <taxon>Chlorophyta</taxon>
        <taxon>core chlorophytes</taxon>
        <taxon>Trebouxiophyceae</taxon>
        <taxon>Chlorellales</taxon>
        <taxon>Chlorellaceae</taxon>
        <taxon>Chlorella clade</taxon>
        <taxon>Chlorella</taxon>
    </lineage>
</organism>
<keyword evidence="2" id="KW-1185">Reference proteome</keyword>
<dbReference type="Proteomes" id="UP001055712">
    <property type="component" value="Unassembled WGS sequence"/>
</dbReference>
<evidence type="ECO:0000313" key="1">
    <source>
        <dbReference type="EMBL" id="KAI3432315.1"/>
    </source>
</evidence>
<accession>A0A9D4TR70</accession>
<dbReference type="OrthoDB" id="515958at2759"/>
<reference evidence="1" key="1">
    <citation type="journal article" date="2019" name="Plant J.">
        <title>Chlorella vulgaris genome assembly and annotation reveals the molecular basis for metabolic acclimation to high light conditions.</title>
        <authorList>
            <person name="Cecchin M."/>
            <person name="Marcolungo L."/>
            <person name="Rossato M."/>
            <person name="Girolomoni L."/>
            <person name="Cosentino E."/>
            <person name="Cuine S."/>
            <person name="Li-Beisson Y."/>
            <person name="Delledonne M."/>
            <person name="Ballottari M."/>
        </authorList>
    </citation>
    <scope>NUCLEOTIDE SEQUENCE</scope>
    <source>
        <strain evidence="1">211/11P</strain>
    </source>
</reference>
<dbReference type="EMBL" id="SIDB01000005">
    <property type="protein sequence ID" value="KAI3432315.1"/>
    <property type="molecule type" value="Genomic_DNA"/>
</dbReference>
<reference evidence="1" key="2">
    <citation type="submission" date="2020-11" db="EMBL/GenBank/DDBJ databases">
        <authorList>
            <person name="Cecchin M."/>
            <person name="Marcolungo L."/>
            <person name="Rossato M."/>
            <person name="Girolomoni L."/>
            <person name="Cosentino E."/>
            <person name="Cuine S."/>
            <person name="Li-Beisson Y."/>
            <person name="Delledonne M."/>
            <person name="Ballottari M."/>
        </authorList>
    </citation>
    <scope>NUCLEOTIDE SEQUENCE</scope>
    <source>
        <strain evidence="1">211/11P</strain>
        <tissue evidence="1">Whole cell</tissue>
    </source>
</reference>
<dbReference type="AlphaFoldDB" id="A0A9D4TR70"/>
<protein>
    <submittedName>
        <fullName evidence="1">Uncharacterized protein</fullName>
    </submittedName>
</protein>
<proteinExistence type="predicted"/>
<comment type="caution">
    <text evidence="1">The sequence shown here is derived from an EMBL/GenBank/DDBJ whole genome shotgun (WGS) entry which is preliminary data.</text>
</comment>
<sequence length="190" mass="20690">MEVVSQLRIELYEELQALPEGLRSSFPDLAADFLAVVFKPWQRSKQPSTAATQHRPLVPFQLLVDAFRPAGVEVNGASFGLSDACLESIRLALADLNEVAVGTEAAAACADGWGDLALSALSTVTQTKPHDGDKRCAPSLDRQISPNLQVKRRRQQRQQQGLLARYLTQHRGCCARISMASSSTAADWDS</sequence>
<name>A0A9D4TR70_CHLVU</name>
<evidence type="ECO:0000313" key="2">
    <source>
        <dbReference type="Proteomes" id="UP001055712"/>
    </source>
</evidence>